<dbReference type="Proteomes" id="UP000826656">
    <property type="component" value="Unassembled WGS sequence"/>
</dbReference>
<sequence>MGLKCSAYDLQGCAPSVCRSIFGMMRKRIVSNKLQAIGVVVGHQPSSKSLNIDWESHWLLLRW</sequence>
<evidence type="ECO:0000313" key="2">
    <source>
        <dbReference type="Proteomes" id="UP000826656"/>
    </source>
</evidence>
<comment type="caution">
    <text evidence="1">The sequence shown here is derived from an EMBL/GenBank/DDBJ whole genome shotgun (WGS) entry which is preliminary data.</text>
</comment>
<keyword evidence="2" id="KW-1185">Reference proteome</keyword>
<dbReference type="EMBL" id="JAIVGD010000028">
    <property type="protein sequence ID" value="KAH0739230.1"/>
    <property type="molecule type" value="Genomic_DNA"/>
</dbReference>
<protein>
    <submittedName>
        <fullName evidence="1">Uncharacterized protein</fullName>
    </submittedName>
</protein>
<proteinExistence type="predicted"/>
<name>A0ABQ7TXL1_SOLTU</name>
<gene>
    <name evidence="1" type="ORF">KY290_037935</name>
</gene>
<organism evidence="1 2">
    <name type="scientific">Solanum tuberosum</name>
    <name type="common">Potato</name>
    <dbReference type="NCBI Taxonomy" id="4113"/>
    <lineage>
        <taxon>Eukaryota</taxon>
        <taxon>Viridiplantae</taxon>
        <taxon>Streptophyta</taxon>
        <taxon>Embryophyta</taxon>
        <taxon>Tracheophyta</taxon>
        <taxon>Spermatophyta</taxon>
        <taxon>Magnoliopsida</taxon>
        <taxon>eudicotyledons</taxon>
        <taxon>Gunneridae</taxon>
        <taxon>Pentapetalae</taxon>
        <taxon>asterids</taxon>
        <taxon>lamiids</taxon>
        <taxon>Solanales</taxon>
        <taxon>Solanaceae</taxon>
        <taxon>Solanoideae</taxon>
        <taxon>Solaneae</taxon>
        <taxon>Solanum</taxon>
    </lineage>
</organism>
<reference evidence="1 2" key="1">
    <citation type="journal article" date="2021" name="bioRxiv">
        <title>Chromosome-scale and haplotype-resolved genome assembly of a tetraploid potato cultivar.</title>
        <authorList>
            <person name="Sun H."/>
            <person name="Jiao W.-B."/>
            <person name="Krause K."/>
            <person name="Campoy J.A."/>
            <person name="Goel M."/>
            <person name="Folz-Donahue K."/>
            <person name="Kukat C."/>
            <person name="Huettel B."/>
            <person name="Schneeberger K."/>
        </authorList>
    </citation>
    <scope>NUCLEOTIDE SEQUENCE [LARGE SCALE GENOMIC DNA]</scope>
    <source>
        <strain evidence="1">SolTubOtavaFocal</strain>
        <tissue evidence="1">Leaves</tissue>
    </source>
</reference>
<accession>A0ABQ7TXL1</accession>
<evidence type="ECO:0000313" key="1">
    <source>
        <dbReference type="EMBL" id="KAH0739230.1"/>
    </source>
</evidence>